<comment type="similarity">
    <text evidence="3">Belongs to the YajC family.</text>
</comment>
<keyword evidence="12 13" id="KW-0472">Membrane</keyword>
<keyword evidence="8 13" id="KW-0812">Transmembrane</keyword>
<dbReference type="PRINTS" id="PR01853">
    <property type="entry name" value="YAJCTRNLCASE"/>
</dbReference>
<dbReference type="AlphaFoldDB" id="A0A7W7B2G2"/>
<dbReference type="Pfam" id="PF02699">
    <property type="entry name" value="YajC"/>
    <property type="match status" value="1"/>
</dbReference>
<evidence type="ECO:0000256" key="13">
    <source>
        <dbReference type="SAM" id="Phobius"/>
    </source>
</evidence>
<keyword evidence="6" id="KW-0813">Transport</keyword>
<comment type="subunit">
    <text evidence="4">Part of the SecDF-YidC-YajC translocase complex. The SecDF-YidC-YajC translocase forms a supercomplex with SecYEG, called the holo-translocon (HTL).</text>
</comment>
<dbReference type="NCBIfam" id="TIGR00739">
    <property type="entry name" value="yajC"/>
    <property type="match status" value="1"/>
</dbReference>
<evidence type="ECO:0000256" key="8">
    <source>
        <dbReference type="ARBA" id="ARBA00022692"/>
    </source>
</evidence>
<keyword evidence="9" id="KW-0653">Protein transport</keyword>
<reference evidence="14 15" key="1">
    <citation type="submission" date="2020-08" db="EMBL/GenBank/DDBJ databases">
        <title>Genomic Encyclopedia of Type Strains, Phase IV (KMG-IV): sequencing the most valuable type-strain genomes for metagenomic binning, comparative biology and taxonomic classification.</title>
        <authorList>
            <person name="Goeker M."/>
        </authorList>
    </citation>
    <scope>NUCLEOTIDE SEQUENCE [LARGE SCALE GENOMIC DNA]</scope>
    <source>
        <strain evidence="14 15">DSM 17328</strain>
    </source>
</reference>
<dbReference type="Gene3D" id="2.40.10.340">
    <property type="entry name" value="Rod shape-determining protein MreC, domain 1"/>
    <property type="match status" value="1"/>
</dbReference>
<evidence type="ECO:0000256" key="11">
    <source>
        <dbReference type="ARBA" id="ARBA00023010"/>
    </source>
</evidence>
<proteinExistence type="inferred from homology"/>
<dbReference type="GO" id="GO:0015031">
    <property type="term" value="P:protein transport"/>
    <property type="evidence" value="ECO:0007669"/>
    <property type="project" value="UniProtKB-KW"/>
</dbReference>
<evidence type="ECO:0000313" key="15">
    <source>
        <dbReference type="Proteomes" id="UP000566324"/>
    </source>
</evidence>
<evidence type="ECO:0000256" key="4">
    <source>
        <dbReference type="ARBA" id="ARBA00011718"/>
    </source>
</evidence>
<evidence type="ECO:0000256" key="5">
    <source>
        <dbReference type="ARBA" id="ARBA00014962"/>
    </source>
</evidence>
<dbReference type="RefSeq" id="WP_184069764.1">
    <property type="nucleotide sequence ID" value="NZ_JACHNZ010000027.1"/>
</dbReference>
<dbReference type="PANTHER" id="PTHR33909">
    <property type="entry name" value="SEC TRANSLOCON ACCESSORY COMPLEX SUBUNIT YAJC"/>
    <property type="match status" value="1"/>
</dbReference>
<evidence type="ECO:0000256" key="6">
    <source>
        <dbReference type="ARBA" id="ARBA00022448"/>
    </source>
</evidence>
<protein>
    <recommendedName>
        <fullName evidence="5">Sec translocon accessory complex subunit YajC</fullName>
    </recommendedName>
</protein>
<dbReference type="EMBL" id="JACHNZ010000027">
    <property type="protein sequence ID" value="MBB4632761.1"/>
    <property type="molecule type" value="Genomic_DNA"/>
</dbReference>
<dbReference type="GO" id="GO:0005886">
    <property type="term" value="C:plasma membrane"/>
    <property type="evidence" value="ECO:0007669"/>
    <property type="project" value="UniProtKB-SubCell"/>
</dbReference>
<dbReference type="InterPro" id="IPR003849">
    <property type="entry name" value="Preprotein_translocase_YajC"/>
</dbReference>
<evidence type="ECO:0000256" key="2">
    <source>
        <dbReference type="ARBA" id="ARBA00004162"/>
    </source>
</evidence>
<evidence type="ECO:0000256" key="7">
    <source>
        <dbReference type="ARBA" id="ARBA00022475"/>
    </source>
</evidence>
<evidence type="ECO:0000256" key="10">
    <source>
        <dbReference type="ARBA" id="ARBA00022989"/>
    </source>
</evidence>
<gene>
    <name evidence="14" type="ORF">GGQ98_002388</name>
</gene>
<accession>A0A7W7B2G2</accession>
<dbReference type="SMART" id="SM01323">
    <property type="entry name" value="YajC"/>
    <property type="match status" value="1"/>
</dbReference>
<organism evidence="14 15">
    <name type="scientific">Sphingosinicella soli</name>
    <dbReference type="NCBI Taxonomy" id="333708"/>
    <lineage>
        <taxon>Bacteria</taxon>
        <taxon>Pseudomonadati</taxon>
        <taxon>Pseudomonadota</taxon>
        <taxon>Alphaproteobacteria</taxon>
        <taxon>Sphingomonadales</taxon>
        <taxon>Sphingosinicellaceae</taxon>
        <taxon>Sphingosinicella</taxon>
    </lineage>
</organism>
<keyword evidence="10 13" id="KW-1133">Transmembrane helix</keyword>
<name>A0A7W7B2G2_9SPHN</name>
<keyword evidence="15" id="KW-1185">Reference proteome</keyword>
<sequence length="115" mass="12144">MLISPAYAQAAGAAPGGSAAFLNAIMPFLLIIPIFYFLLIRPQQRRLKQHREMVANVKKGDTVVTAGGLIGKVAKVTDDEVEVELAPSTKVRVVKSTLSEVRTVGAGKPANDTAA</sequence>
<evidence type="ECO:0000256" key="9">
    <source>
        <dbReference type="ARBA" id="ARBA00022927"/>
    </source>
</evidence>
<comment type="caution">
    <text evidence="14">The sequence shown here is derived from an EMBL/GenBank/DDBJ whole genome shotgun (WGS) entry which is preliminary data.</text>
</comment>
<evidence type="ECO:0000256" key="3">
    <source>
        <dbReference type="ARBA" id="ARBA00006742"/>
    </source>
</evidence>
<comment type="subcellular location">
    <subcellularLocation>
        <location evidence="2">Cell membrane</location>
        <topology evidence="2">Single-pass membrane protein</topology>
    </subcellularLocation>
</comment>
<evidence type="ECO:0000256" key="12">
    <source>
        <dbReference type="ARBA" id="ARBA00023136"/>
    </source>
</evidence>
<feature type="transmembrane region" description="Helical" evidence="13">
    <location>
        <begin position="20"/>
        <end position="39"/>
    </location>
</feature>
<dbReference type="PANTHER" id="PTHR33909:SF1">
    <property type="entry name" value="SEC TRANSLOCON ACCESSORY COMPLEX SUBUNIT YAJC"/>
    <property type="match status" value="1"/>
</dbReference>
<dbReference type="Proteomes" id="UP000566324">
    <property type="component" value="Unassembled WGS sequence"/>
</dbReference>
<evidence type="ECO:0000256" key="1">
    <source>
        <dbReference type="ARBA" id="ARBA00002061"/>
    </source>
</evidence>
<keyword evidence="7" id="KW-1003">Cell membrane</keyword>
<evidence type="ECO:0000313" key="14">
    <source>
        <dbReference type="EMBL" id="MBB4632761.1"/>
    </source>
</evidence>
<comment type="function">
    <text evidence="1">The SecYEG-SecDF-YajC-YidC holo-translocon (HTL) protein secretase/insertase is a supercomplex required for protein secretion, insertion of proteins into membranes, and assembly of membrane protein complexes. While the SecYEG complex is essential for assembly of a number of proteins and complexes, the SecDF-YajC-YidC subcomplex facilitates these functions.</text>
</comment>
<keyword evidence="11" id="KW-0811">Translocation</keyword>
<dbReference type="InterPro" id="IPR042177">
    <property type="entry name" value="Cell/Rod_1"/>
</dbReference>